<feature type="compositionally biased region" description="Basic and acidic residues" evidence="1">
    <location>
        <begin position="231"/>
        <end position="251"/>
    </location>
</feature>
<sequence length="262" mass="28728">MAAPSPQSPTIPGTLAVEVQRAELSAALALISLLSSVSRRTPSEIVPGLSYSQVVSRPASPESGTPQKLFEPTSISEGRAMRSAQLEKNPDQSDVFGTKIDNIYFTNNAVKAGDNPWTIVSYKCGRSYSLPTMEPETDVSQSSSPTQHGMSVNDISMTKNQQEVIAQAENELTASEAGRIQQRMDQVHEFNASKIKNEEHLNFEQGNSQGKGKVVDPHNWDAVNLPEKEMDIEAQQKELEHYADENAAKEQMDDEPALSIKQ</sequence>
<evidence type="ECO:0000313" key="3">
    <source>
        <dbReference type="Proteomes" id="UP001212997"/>
    </source>
</evidence>
<feature type="region of interest" description="Disordered" evidence="1">
    <location>
        <begin position="231"/>
        <end position="262"/>
    </location>
</feature>
<gene>
    <name evidence="2" type="ORF">NLI96_g11161</name>
</gene>
<name>A0AAD5US93_9APHY</name>
<accession>A0AAD5US93</accession>
<dbReference type="Proteomes" id="UP001212997">
    <property type="component" value="Unassembled WGS sequence"/>
</dbReference>
<dbReference type="EMBL" id="JANAWD010000708">
    <property type="protein sequence ID" value="KAJ3476430.1"/>
    <property type="molecule type" value="Genomic_DNA"/>
</dbReference>
<comment type="caution">
    <text evidence="2">The sequence shown here is derived from an EMBL/GenBank/DDBJ whole genome shotgun (WGS) entry which is preliminary data.</text>
</comment>
<reference evidence="2" key="1">
    <citation type="submission" date="2022-07" db="EMBL/GenBank/DDBJ databases">
        <title>Genome Sequence of Physisporinus lineatus.</title>
        <authorList>
            <person name="Buettner E."/>
        </authorList>
    </citation>
    <scope>NUCLEOTIDE SEQUENCE</scope>
    <source>
        <strain evidence="2">VT162</strain>
    </source>
</reference>
<dbReference type="AlphaFoldDB" id="A0AAD5US93"/>
<proteinExistence type="predicted"/>
<evidence type="ECO:0000313" key="2">
    <source>
        <dbReference type="EMBL" id="KAJ3476430.1"/>
    </source>
</evidence>
<feature type="region of interest" description="Disordered" evidence="1">
    <location>
        <begin position="53"/>
        <end position="73"/>
    </location>
</feature>
<organism evidence="2 3">
    <name type="scientific">Meripilus lineatus</name>
    <dbReference type="NCBI Taxonomy" id="2056292"/>
    <lineage>
        <taxon>Eukaryota</taxon>
        <taxon>Fungi</taxon>
        <taxon>Dikarya</taxon>
        <taxon>Basidiomycota</taxon>
        <taxon>Agaricomycotina</taxon>
        <taxon>Agaricomycetes</taxon>
        <taxon>Polyporales</taxon>
        <taxon>Meripilaceae</taxon>
        <taxon>Meripilus</taxon>
    </lineage>
</organism>
<evidence type="ECO:0000256" key="1">
    <source>
        <dbReference type="SAM" id="MobiDB-lite"/>
    </source>
</evidence>
<protein>
    <submittedName>
        <fullName evidence="2">Uncharacterized protein</fullName>
    </submittedName>
</protein>
<keyword evidence="3" id="KW-1185">Reference proteome</keyword>